<keyword evidence="2" id="KW-1185">Reference proteome</keyword>
<evidence type="ECO:0000313" key="1">
    <source>
        <dbReference type="EMBL" id="QED11189.1"/>
    </source>
</evidence>
<dbReference type="GeneID" id="55813651"/>
<dbReference type="RefSeq" id="YP_009884298.1">
    <property type="nucleotide sequence ID" value="NC_049468.1"/>
</dbReference>
<protein>
    <submittedName>
        <fullName evidence="1">Uncharacterized protein</fullName>
    </submittedName>
</protein>
<evidence type="ECO:0000313" key="2">
    <source>
        <dbReference type="Proteomes" id="UP000321527"/>
    </source>
</evidence>
<dbReference type="Proteomes" id="UP000321527">
    <property type="component" value="Genome"/>
</dbReference>
<dbReference type="KEGG" id="vg:55813651"/>
<dbReference type="EMBL" id="MN183279">
    <property type="protein sequence ID" value="QED11189.1"/>
    <property type="molecule type" value="Genomic_DNA"/>
</dbReference>
<name>A0A5B8WGX4_9CAUD</name>
<sequence length="60" mass="6902">MRLSSDQNGRGVRECAPLFLCAEKRTQRLLSNKYRRENAFSLVRHTEPAARLANEPRSCP</sequence>
<organism evidence="1 2">
    <name type="scientific">Arthrobacter phage Zartrosa</name>
    <dbReference type="NCBI Taxonomy" id="2603257"/>
    <lineage>
        <taxon>Viruses</taxon>
        <taxon>Duplodnaviria</taxon>
        <taxon>Heunggongvirae</taxon>
        <taxon>Uroviricota</taxon>
        <taxon>Caudoviricetes</taxon>
        <taxon>Berryhillviridae</taxon>
        <taxon>Marthavirus</taxon>
        <taxon>Marthavirus zartrosa</taxon>
    </lineage>
</organism>
<proteinExistence type="predicted"/>
<gene>
    <name evidence="1" type="primary">77</name>
    <name evidence="1" type="ORF">SEA_ZARTROSA_77</name>
</gene>
<reference evidence="2" key="1">
    <citation type="submission" date="2019-07" db="EMBL/GenBank/DDBJ databases">
        <authorList>
            <person name="Bass S.L."/>
            <person name="Bonnelly G.N."/>
            <person name="Brown C.R."/>
            <person name="Gonzalez R.M."/>
            <person name="Howells E.K."/>
            <person name="Katz E."/>
            <person name="Kerns H.R."/>
            <person name="Klein G.C."/>
            <person name="Miklaszewski C.M."/>
            <person name="Otero L.A."/>
            <person name="Ouellette L.A."/>
            <person name="Prieto F.C."/>
            <person name="Robichaux K.C."/>
            <person name="Rodier Ao."/>
            <person name="Sadowski C.L."/>
            <person name="Showers K.M."/>
            <person name="Smallin M.T."/>
            <person name="Duffy Io."/>
            <person name="Hopson-Fernandes M.S."/>
            <person name="Pollenz R.S."/>
            <person name="Delesalle V.A."/>
            <person name="Garlena R.A."/>
            <person name="Russell D.A."/>
            <person name="Pope W.H."/>
            <person name="Jacobs-Sera D."/>
            <person name="Hatfull G.F."/>
        </authorList>
    </citation>
    <scope>NUCLEOTIDE SEQUENCE [LARGE SCALE GENOMIC DNA]</scope>
</reference>
<accession>A0A5B8WGX4</accession>